<proteinExistence type="predicted"/>
<reference evidence="2 3" key="1">
    <citation type="submission" date="2017-02" db="EMBL/GenBank/DDBJ databases">
        <authorList>
            <person name="Peterson S.W."/>
        </authorList>
    </citation>
    <scope>NUCLEOTIDE SEQUENCE [LARGE SCALE GENOMIC DNA]</scope>
    <source>
        <strain evidence="2 3">B Ar 00.02</strain>
    </source>
</reference>
<feature type="compositionally biased region" description="Polar residues" evidence="1">
    <location>
        <begin position="69"/>
        <end position="94"/>
    </location>
</feature>
<sequence>MTTHPTPDTPTTRRDPRFKSKPSRFKAKATNDDGTGRTIQIRMGQRVAVVTEETALRLSDRIVDAVETARTNKSAQQRPASPRTAQPVHTSYSAPLTAADGTAEPALPTTTAESE</sequence>
<evidence type="ECO:0000256" key="1">
    <source>
        <dbReference type="SAM" id="MobiDB-lite"/>
    </source>
</evidence>
<evidence type="ECO:0000313" key="3">
    <source>
        <dbReference type="Proteomes" id="UP000195913"/>
    </source>
</evidence>
<dbReference type="AlphaFoldDB" id="A0A1R4G420"/>
<feature type="compositionally biased region" description="Low complexity" evidence="1">
    <location>
        <begin position="1"/>
        <end position="10"/>
    </location>
</feature>
<gene>
    <name evidence="2" type="ORF">FM101_07455</name>
</gene>
<feature type="region of interest" description="Disordered" evidence="1">
    <location>
        <begin position="1"/>
        <end position="36"/>
    </location>
</feature>
<accession>A0A1R4G420</accession>
<protein>
    <submittedName>
        <fullName evidence="2">Uncharacterized protein</fullName>
    </submittedName>
</protein>
<name>A0A1R4G420_9MICC</name>
<keyword evidence="3" id="KW-1185">Reference proteome</keyword>
<feature type="compositionally biased region" description="Low complexity" evidence="1">
    <location>
        <begin position="102"/>
        <end position="115"/>
    </location>
</feature>
<dbReference type="EMBL" id="FUHW01000027">
    <property type="protein sequence ID" value="SJM62752.1"/>
    <property type="molecule type" value="Genomic_DNA"/>
</dbReference>
<dbReference type="Proteomes" id="UP000195913">
    <property type="component" value="Unassembled WGS sequence"/>
</dbReference>
<organism evidence="2 3">
    <name type="scientific">Arthrobacter rhombi</name>
    <dbReference type="NCBI Taxonomy" id="71253"/>
    <lineage>
        <taxon>Bacteria</taxon>
        <taxon>Bacillati</taxon>
        <taxon>Actinomycetota</taxon>
        <taxon>Actinomycetes</taxon>
        <taxon>Micrococcales</taxon>
        <taxon>Micrococcaceae</taxon>
        <taxon>Arthrobacter</taxon>
    </lineage>
</organism>
<feature type="region of interest" description="Disordered" evidence="1">
    <location>
        <begin position="69"/>
        <end position="115"/>
    </location>
</feature>
<evidence type="ECO:0000313" key="2">
    <source>
        <dbReference type="EMBL" id="SJM62752.1"/>
    </source>
</evidence>